<evidence type="ECO:0000313" key="2">
    <source>
        <dbReference type="EMBL" id="MFF4024538.1"/>
    </source>
</evidence>
<feature type="region of interest" description="Disordered" evidence="1">
    <location>
        <begin position="1"/>
        <end position="41"/>
    </location>
</feature>
<sequence length="41" mass="4410">MPDTRTGESAATIEYGTGRSHSPGVTRWPVSYTTGSLPQQE</sequence>
<keyword evidence="3" id="KW-1185">Reference proteome</keyword>
<proteinExistence type="predicted"/>
<evidence type="ECO:0000313" key="3">
    <source>
        <dbReference type="Proteomes" id="UP001602089"/>
    </source>
</evidence>
<reference evidence="2 3" key="1">
    <citation type="submission" date="2024-10" db="EMBL/GenBank/DDBJ databases">
        <title>The Natural Products Discovery Center: Release of the First 8490 Sequenced Strains for Exploring Actinobacteria Biosynthetic Diversity.</title>
        <authorList>
            <person name="Kalkreuter E."/>
            <person name="Kautsar S.A."/>
            <person name="Yang D."/>
            <person name="Bader C.D."/>
            <person name="Teijaro C.N."/>
            <person name="Fluegel L."/>
            <person name="Davis C.M."/>
            <person name="Simpson J.R."/>
            <person name="Lauterbach L."/>
            <person name="Steele A.D."/>
            <person name="Gui C."/>
            <person name="Meng S."/>
            <person name="Li G."/>
            <person name="Viehrig K."/>
            <person name="Ye F."/>
            <person name="Su P."/>
            <person name="Kiefer A.F."/>
            <person name="Nichols A."/>
            <person name="Cepeda A.J."/>
            <person name="Yan W."/>
            <person name="Fan B."/>
            <person name="Jiang Y."/>
            <person name="Adhikari A."/>
            <person name="Zheng C.-J."/>
            <person name="Schuster L."/>
            <person name="Cowan T.M."/>
            <person name="Smanski M.J."/>
            <person name="Chevrette M.G."/>
            <person name="De Carvalho L.P.S."/>
            <person name="Shen B."/>
        </authorList>
    </citation>
    <scope>NUCLEOTIDE SEQUENCE [LARGE SCALE GENOMIC DNA]</scope>
    <source>
        <strain evidence="2 3">NPDC001867</strain>
    </source>
</reference>
<protein>
    <submittedName>
        <fullName evidence="2">Uncharacterized protein</fullName>
    </submittedName>
</protein>
<dbReference type="EMBL" id="JBIATK010000005">
    <property type="protein sequence ID" value="MFF4024538.1"/>
    <property type="molecule type" value="Genomic_DNA"/>
</dbReference>
<gene>
    <name evidence="2" type="ORF">ACFYY5_17005</name>
</gene>
<dbReference type="RefSeq" id="WP_267468826.1">
    <property type="nucleotide sequence ID" value="NZ_JADLPS010000003.1"/>
</dbReference>
<organism evidence="2 3">
    <name type="scientific">Nocardia elegans</name>
    <dbReference type="NCBI Taxonomy" id="300029"/>
    <lineage>
        <taxon>Bacteria</taxon>
        <taxon>Bacillati</taxon>
        <taxon>Actinomycetota</taxon>
        <taxon>Actinomycetes</taxon>
        <taxon>Mycobacteriales</taxon>
        <taxon>Nocardiaceae</taxon>
        <taxon>Nocardia</taxon>
    </lineage>
</organism>
<dbReference type="Proteomes" id="UP001602089">
    <property type="component" value="Unassembled WGS sequence"/>
</dbReference>
<evidence type="ECO:0000256" key="1">
    <source>
        <dbReference type="SAM" id="MobiDB-lite"/>
    </source>
</evidence>
<accession>A0ABW6TEI8</accession>
<comment type="caution">
    <text evidence="2">The sequence shown here is derived from an EMBL/GenBank/DDBJ whole genome shotgun (WGS) entry which is preliminary data.</text>
</comment>
<name>A0ABW6TEI8_9NOCA</name>
<feature type="compositionally biased region" description="Polar residues" evidence="1">
    <location>
        <begin position="31"/>
        <end position="41"/>
    </location>
</feature>